<keyword evidence="2" id="KW-1185">Reference proteome</keyword>
<evidence type="ECO:0000313" key="1">
    <source>
        <dbReference type="EMBL" id="TGE26445.1"/>
    </source>
</evidence>
<organism evidence="1 2">
    <name type="scientific">Hymenobacter metallicola</name>
    <dbReference type="NCBI Taxonomy" id="2563114"/>
    <lineage>
        <taxon>Bacteria</taxon>
        <taxon>Pseudomonadati</taxon>
        <taxon>Bacteroidota</taxon>
        <taxon>Cytophagia</taxon>
        <taxon>Cytophagales</taxon>
        <taxon>Hymenobacteraceae</taxon>
        <taxon>Hymenobacter</taxon>
    </lineage>
</organism>
<accession>A0A4Z0Q9P7</accession>
<protein>
    <submittedName>
        <fullName evidence="1">Uncharacterized protein</fullName>
    </submittedName>
</protein>
<evidence type="ECO:0000313" key="2">
    <source>
        <dbReference type="Proteomes" id="UP000298471"/>
    </source>
</evidence>
<dbReference type="Proteomes" id="UP000298471">
    <property type="component" value="Unassembled WGS sequence"/>
</dbReference>
<sequence>MSINLLEADVVFDPSAGLRREVLAGTLEAARLPQSVSNVRLSLQDIHIKRHGELGRAEVQVVTIVTDGISQEPIQLFSEVYENVQKWTHLPLGAGGVTLYRTDAQQIPAYLDYRILLTELDEDIRAIGTLLDEVRRDAQFEAARQALLAAAAIAAPPAALITASSDLALNIVARLLKANKDDQLLLVRGSFDNAFDGLGTKYGPVTKGNRQAAVTYQAEAAEAPRLA</sequence>
<name>A0A4Z0Q9P7_9BACT</name>
<gene>
    <name evidence="1" type="ORF">E5K02_16765</name>
</gene>
<dbReference type="AlphaFoldDB" id="A0A4Z0Q9P7"/>
<dbReference type="RefSeq" id="WP_135396354.1">
    <property type="nucleotide sequence ID" value="NZ_SRMB01000003.1"/>
</dbReference>
<dbReference type="EMBL" id="SRMB01000003">
    <property type="protein sequence ID" value="TGE26445.1"/>
    <property type="molecule type" value="Genomic_DNA"/>
</dbReference>
<dbReference type="OrthoDB" id="892541at2"/>
<comment type="caution">
    <text evidence="1">The sequence shown here is derived from an EMBL/GenBank/DDBJ whole genome shotgun (WGS) entry which is preliminary data.</text>
</comment>
<proteinExistence type="predicted"/>
<reference evidence="1 2" key="1">
    <citation type="submission" date="2019-04" db="EMBL/GenBank/DDBJ databases">
        <authorList>
            <person name="Feng G."/>
            <person name="Zhang J."/>
            <person name="Zhu H."/>
        </authorList>
    </citation>
    <scope>NUCLEOTIDE SEQUENCE [LARGE SCALE GENOMIC DNA]</scope>
    <source>
        <strain evidence="1 2">9PBR-1</strain>
    </source>
</reference>